<dbReference type="InterPro" id="IPR000315">
    <property type="entry name" value="Znf_B-box"/>
</dbReference>
<dbReference type="PANTHER" id="PTHR25462:SF229">
    <property type="entry name" value="TRANSCRIPTION INTERMEDIARY FACTOR 1-BETA"/>
    <property type="match status" value="1"/>
</dbReference>
<dbReference type="GO" id="GO:0061630">
    <property type="term" value="F:ubiquitin protein ligase activity"/>
    <property type="evidence" value="ECO:0007669"/>
    <property type="project" value="TreeGrafter"/>
</dbReference>
<feature type="non-terminal residue" evidence="5">
    <location>
        <position position="258"/>
    </location>
</feature>
<keyword evidence="2" id="KW-0862">Zinc</keyword>
<feature type="domain" description="B box-type" evidence="4">
    <location>
        <begin position="64"/>
        <end position="104"/>
    </location>
</feature>
<proteinExistence type="predicted"/>
<evidence type="ECO:0000256" key="2">
    <source>
        <dbReference type="ARBA" id="ARBA00022833"/>
    </source>
</evidence>
<dbReference type="AlphaFoldDB" id="A0A146KGX0"/>
<dbReference type="EMBL" id="GDID01002107">
    <property type="protein sequence ID" value="JAP94499.1"/>
    <property type="molecule type" value="Transcribed_RNA"/>
</dbReference>
<keyword evidence="3" id="KW-0863">Zinc-finger</keyword>
<dbReference type="Pfam" id="PF00643">
    <property type="entry name" value="zf-B_box"/>
    <property type="match status" value="1"/>
</dbReference>
<dbReference type="InterPro" id="IPR049808">
    <property type="entry name" value="CONSTANS-like_Bbox1"/>
</dbReference>
<evidence type="ECO:0000259" key="4">
    <source>
        <dbReference type="PROSITE" id="PS50119"/>
    </source>
</evidence>
<dbReference type="Pfam" id="PF22586">
    <property type="entry name" value="ANCHR-like_BBOX"/>
    <property type="match status" value="1"/>
</dbReference>
<dbReference type="InterPro" id="IPR047153">
    <property type="entry name" value="TRIM45/56/19-like"/>
</dbReference>
<dbReference type="GO" id="GO:0008270">
    <property type="term" value="F:zinc ion binding"/>
    <property type="evidence" value="ECO:0007669"/>
    <property type="project" value="UniProtKB-KW"/>
</dbReference>
<dbReference type="SMART" id="SM00336">
    <property type="entry name" value="BBOX"/>
    <property type="match status" value="2"/>
</dbReference>
<dbReference type="CDD" id="cd19756">
    <property type="entry name" value="Bbox2"/>
    <property type="match status" value="1"/>
</dbReference>
<evidence type="ECO:0000313" key="5">
    <source>
        <dbReference type="EMBL" id="JAP94499.1"/>
    </source>
</evidence>
<protein>
    <submittedName>
        <fullName evidence="5">B-box Zinc finger domain-containing protein</fullName>
    </submittedName>
</protein>
<dbReference type="SUPFAM" id="SSF57845">
    <property type="entry name" value="B-box zinc-binding domain"/>
    <property type="match status" value="1"/>
</dbReference>
<dbReference type="CDD" id="cd19821">
    <property type="entry name" value="Bbox1_BBX-like"/>
    <property type="match status" value="1"/>
</dbReference>
<gene>
    <name evidence="5" type="ORF">TPC1_12828</name>
</gene>
<dbReference type="PANTHER" id="PTHR25462">
    <property type="entry name" value="BONUS, ISOFORM C-RELATED"/>
    <property type="match status" value="1"/>
</dbReference>
<organism evidence="5">
    <name type="scientific">Trepomonas sp. PC1</name>
    <dbReference type="NCBI Taxonomy" id="1076344"/>
    <lineage>
        <taxon>Eukaryota</taxon>
        <taxon>Metamonada</taxon>
        <taxon>Diplomonadida</taxon>
        <taxon>Hexamitidae</taxon>
        <taxon>Hexamitinae</taxon>
        <taxon>Trepomonas</taxon>
    </lineage>
</organism>
<reference evidence="5" key="1">
    <citation type="submission" date="2015-07" db="EMBL/GenBank/DDBJ databases">
        <title>Adaptation to a free-living lifestyle via gene acquisitions in the diplomonad Trepomonas sp. PC1.</title>
        <authorList>
            <person name="Xu F."/>
            <person name="Jerlstrom-Hultqvist J."/>
            <person name="Kolisko M."/>
            <person name="Simpson A.G.B."/>
            <person name="Roger A.J."/>
            <person name="Svard S.G."/>
            <person name="Andersson J.O."/>
        </authorList>
    </citation>
    <scope>NUCLEOTIDE SEQUENCE</scope>
    <source>
        <strain evidence="5">PC1</strain>
    </source>
</reference>
<feature type="non-terminal residue" evidence="5">
    <location>
        <position position="1"/>
    </location>
</feature>
<evidence type="ECO:0000256" key="1">
    <source>
        <dbReference type="ARBA" id="ARBA00022723"/>
    </source>
</evidence>
<sequence>ATEHVPEPIQAKPVSSNLNHLCDSCEQQQAIMFCFTCNGFLCQSCDNQLHSNKLTRNHQRIENFEPVKCIAHQKLTTVLCAQCQELVCLQCLSEHHRGHQVQQLTESFEIVQQEINSNLSDLNRKLTTIAQVDEQLGVQQNQLQHTTSNVVQTIKENFEVLYKLIQQKQEEITSQVLQFKAKNESQLREKQNLVQQLGKRLALQRKIHMSQLQSVIGVDELQLQEQIYTQKISKFIQIFIESQAQQEENEVETAQLEE</sequence>
<dbReference type="PROSITE" id="PS50119">
    <property type="entry name" value="ZF_BBOX"/>
    <property type="match status" value="2"/>
</dbReference>
<feature type="domain" description="B box-type" evidence="4">
    <location>
        <begin position="17"/>
        <end position="63"/>
    </location>
</feature>
<accession>A0A146KGX0</accession>
<keyword evidence="1" id="KW-0479">Metal-binding</keyword>
<dbReference type="GO" id="GO:0006513">
    <property type="term" value="P:protein monoubiquitination"/>
    <property type="evidence" value="ECO:0007669"/>
    <property type="project" value="TreeGrafter"/>
</dbReference>
<dbReference type="Gene3D" id="4.10.830.40">
    <property type="match status" value="1"/>
</dbReference>
<dbReference type="Gene3D" id="3.30.160.60">
    <property type="entry name" value="Classic Zinc Finger"/>
    <property type="match status" value="1"/>
</dbReference>
<evidence type="ECO:0000256" key="3">
    <source>
        <dbReference type="PROSITE-ProRule" id="PRU00024"/>
    </source>
</evidence>
<name>A0A146KGX0_9EUKA</name>